<dbReference type="Gene3D" id="3.40.50.1820">
    <property type="entry name" value="alpha/beta hydrolase"/>
    <property type="match status" value="1"/>
</dbReference>
<dbReference type="PANTHER" id="PTHR36837:SF4">
    <property type="entry name" value="BLR0908 PROTEIN"/>
    <property type="match status" value="1"/>
</dbReference>
<accession>A0AAW7XIF8</accession>
<dbReference type="InterPro" id="IPR009656">
    <property type="entry name" value="PHB_depo_C"/>
</dbReference>
<sequence>MLYHLHHTINQSVQPIHLWAQACSKQLKQPWMLPFRFNAFTNTALASLELIERCTDNYEKPEFGLHNTEINGEEVRVREEVAYSLPFCDLLHFRRAGSYNHPKVLLVAPLSGHYATLLRGTVENFLPDHEVYITDWQNARDVPTREGSFSFDDYVRYLIEFMEFLGPETNVIAVCQPSVPAVVAVTIMSERNNPNLPKTLTLMGGPIDTRLNPTGVNDYASGKDLEWFETKVICTVPGEFPGAGQRVYPGFIQLSGFMSMNMDNHINKHFKFFGDLIKGDGDSAEAHRTFYNEYLAVMDLPADFYLDTIRKVFLEHRLATGTMMFEDQQIDTKAVKNVALLTIEGENDDITGNGQTKAAHDVLSSIPDSLKMHYEQPNVGHYGIFNGRRFRQEVSPVIKDFIKKHADTTPAKVEEKAQPTPAKTASVTADTPSEKPESSKPAAPKTTTRAKRATSAKATTSKTETTARKTTAKRATPAKTTATKPAQPSAAKKAASSTAKAPETKTVTDSAADKATKA</sequence>
<dbReference type="PANTHER" id="PTHR36837">
    <property type="entry name" value="POLY(3-HYDROXYALKANOATE) POLYMERASE SUBUNIT PHAC"/>
    <property type="match status" value="1"/>
</dbReference>
<dbReference type="Proteomes" id="UP001169862">
    <property type="component" value="Unassembled WGS sequence"/>
</dbReference>
<feature type="compositionally biased region" description="Low complexity" evidence="1">
    <location>
        <begin position="473"/>
        <end position="505"/>
    </location>
</feature>
<dbReference type="Pfam" id="PF06850">
    <property type="entry name" value="PHB_depo_C"/>
    <property type="match status" value="1"/>
</dbReference>
<dbReference type="EMBL" id="JAUOPG010000007">
    <property type="protein sequence ID" value="MDO6454211.1"/>
    <property type="molecule type" value="Genomic_DNA"/>
</dbReference>
<proteinExistence type="predicted"/>
<dbReference type="InterPro" id="IPR051321">
    <property type="entry name" value="PHA/PHB_synthase"/>
</dbReference>
<evidence type="ECO:0000259" key="2">
    <source>
        <dbReference type="Pfam" id="PF06850"/>
    </source>
</evidence>
<organism evidence="3 4">
    <name type="scientific">Neptunomonas phycophila</name>
    <dbReference type="NCBI Taxonomy" id="1572645"/>
    <lineage>
        <taxon>Bacteria</taxon>
        <taxon>Pseudomonadati</taxon>
        <taxon>Pseudomonadota</taxon>
        <taxon>Gammaproteobacteria</taxon>
        <taxon>Oceanospirillales</taxon>
        <taxon>Oceanospirillaceae</taxon>
        <taxon>Neptunomonas</taxon>
    </lineage>
</organism>
<dbReference type="RefSeq" id="WP_303550729.1">
    <property type="nucleotide sequence ID" value="NZ_JAUOPG010000007.1"/>
</dbReference>
<feature type="region of interest" description="Disordered" evidence="1">
    <location>
        <begin position="408"/>
        <end position="518"/>
    </location>
</feature>
<feature type="compositionally biased region" description="Low complexity" evidence="1">
    <location>
        <begin position="455"/>
        <end position="464"/>
    </location>
</feature>
<dbReference type="InterPro" id="IPR010915">
    <property type="entry name" value="PHB_depoly_PhaZ"/>
</dbReference>
<dbReference type="NCBIfam" id="TIGR01849">
    <property type="entry name" value="PHB_depoly_PhaZ"/>
    <property type="match status" value="1"/>
</dbReference>
<name>A0AAW7XIF8_9GAMM</name>
<feature type="domain" description="PHB de-polymerase C-terminal" evidence="2">
    <location>
        <begin position="204"/>
        <end position="405"/>
    </location>
</feature>
<comment type="caution">
    <text evidence="3">The sequence shown here is derived from an EMBL/GenBank/DDBJ whole genome shotgun (WGS) entry which is preliminary data.</text>
</comment>
<feature type="compositionally biased region" description="Basic and acidic residues" evidence="1">
    <location>
        <begin position="408"/>
        <end position="417"/>
    </location>
</feature>
<evidence type="ECO:0000313" key="3">
    <source>
        <dbReference type="EMBL" id="MDO6454211.1"/>
    </source>
</evidence>
<reference evidence="3" key="1">
    <citation type="submission" date="2023-07" db="EMBL/GenBank/DDBJ databases">
        <title>Genome content predicts the carbon catabolic preferences of heterotrophic bacteria.</title>
        <authorList>
            <person name="Gralka M."/>
        </authorList>
    </citation>
    <scope>NUCLEOTIDE SEQUENCE</scope>
    <source>
        <strain evidence="3">I2M16</strain>
    </source>
</reference>
<evidence type="ECO:0000256" key="1">
    <source>
        <dbReference type="SAM" id="MobiDB-lite"/>
    </source>
</evidence>
<feature type="compositionally biased region" description="Polar residues" evidence="1">
    <location>
        <begin position="421"/>
        <end position="431"/>
    </location>
</feature>
<dbReference type="SUPFAM" id="SSF53474">
    <property type="entry name" value="alpha/beta-Hydrolases"/>
    <property type="match status" value="1"/>
</dbReference>
<dbReference type="InterPro" id="IPR029058">
    <property type="entry name" value="AB_hydrolase_fold"/>
</dbReference>
<dbReference type="AlphaFoldDB" id="A0AAW7XIF8"/>
<gene>
    <name evidence="3" type="primary">phaZ</name>
    <name evidence="3" type="ORF">Q4490_11625</name>
</gene>
<evidence type="ECO:0000313" key="4">
    <source>
        <dbReference type="Proteomes" id="UP001169862"/>
    </source>
</evidence>
<protein>
    <submittedName>
        <fullName evidence="3">Polyhydroxyalkanoate depolymerase</fullName>
    </submittedName>
</protein>